<name>A0A655QDJ0_VIBCL</name>
<reference evidence="1 2" key="1">
    <citation type="submission" date="2015-07" db="EMBL/GenBank/DDBJ databases">
        <authorList>
            <consortium name="Pathogen Informatics"/>
        </authorList>
    </citation>
    <scope>NUCLEOTIDE SEQUENCE [LARGE SCALE GENOMIC DNA]</scope>
    <source>
        <strain evidence="1 2">A51</strain>
    </source>
</reference>
<evidence type="ECO:0000313" key="2">
    <source>
        <dbReference type="Proteomes" id="UP000044806"/>
    </source>
</evidence>
<dbReference type="EMBL" id="CWOW01000008">
    <property type="protein sequence ID" value="CSA54614.1"/>
    <property type="molecule type" value="Genomic_DNA"/>
</dbReference>
<protein>
    <submittedName>
        <fullName evidence="1">Uncharacterized protein</fullName>
    </submittedName>
</protein>
<dbReference type="AlphaFoldDB" id="A0A655QDJ0"/>
<gene>
    <name evidence="1" type="ORF">ERS013165_01849</name>
</gene>
<evidence type="ECO:0000313" key="1">
    <source>
        <dbReference type="EMBL" id="CSA54614.1"/>
    </source>
</evidence>
<dbReference type="Proteomes" id="UP000044806">
    <property type="component" value="Unassembled WGS sequence"/>
</dbReference>
<sequence length="38" mass="4341">MPSDIPNFILRGLRFATTTVYLPIRSSGWYADLIPEKT</sequence>
<organism evidence="1 2">
    <name type="scientific">Vibrio cholerae</name>
    <dbReference type="NCBI Taxonomy" id="666"/>
    <lineage>
        <taxon>Bacteria</taxon>
        <taxon>Pseudomonadati</taxon>
        <taxon>Pseudomonadota</taxon>
        <taxon>Gammaproteobacteria</taxon>
        <taxon>Vibrionales</taxon>
        <taxon>Vibrionaceae</taxon>
        <taxon>Vibrio</taxon>
    </lineage>
</organism>
<accession>A0A655QDJ0</accession>
<proteinExistence type="predicted"/>